<gene>
    <name evidence="1" type="ORF">CHIRRI_LOCUS7189</name>
</gene>
<proteinExistence type="predicted"/>
<organism evidence="1 2">
    <name type="scientific">Chironomus riparius</name>
    <dbReference type="NCBI Taxonomy" id="315576"/>
    <lineage>
        <taxon>Eukaryota</taxon>
        <taxon>Metazoa</taxon>
        <taxon>Ecdysozoa</taxon>
        <taxon>Arthropoda</taxon>
        <taxon>Hexapoda</taxon>
        <taxon>Insecta</taxon>
        <taxon>Pterygota</taxon>
        <taxon>Neoptera</taxon>
        <taxon>Endopterygota</taxon>
        <taxon>Diptera</taxon>
        <taxon>Nematocera</taxon>
        <taxon>Chironomoidea</taxon>
        <taxon>Chironomidae</taxon>
        <taxon>Chironominae</taxon>
        <taxon>Chironomus</taxon>
    </lineage>
</organism>
<dbReference type="Gene3D" id="3.70.10.10">
    <property type="match status" value="1"/>
</dbReference>
<name>A0A9N9RSY4_9DIPT</name>
<reference evidence="1" key="2">
    <citation type="submission" date="2022-10" db="EMBL/GenBank/DDBJ databases">
        <authorList>
            <consortium name="ENA_rothamsted_submissions"/>
            <consortium name="culmorum"/>
            <person name="King R."/>
        </authorList>
    </citation>
    <scope>NUCLEOTIDE SEQUENCE</scope>
</reference>
<dbReference type="AlphaFoldDB" id="A0A9N9RSY4"/>
<accession>A0A9N9RSY4</accession>
<dbReference type="GO" id="GO:0030896">
    <property type="term" value="C:checkpoint clamp complex"/>
    <property type="evidence" value="ECO:0007669"/>
    <property type="project" value="InterPro"/>
</dbReference>
<dbReference type="EMBL" id="OU895878">
    <property type="protein sequence ID" value="CAG9804298.1"/>
    <property type="molecule type" value="Genomic_DNA"/>
</dbReference>
<dbReference type="OrthoDB" id="10063861at2759"/>
<evidence type="ECO:0000313" key="1">
    <source>
        <dbReference type="EMBL" id="CAG9804298.1"/>
    </source>
</evidence>
<keyword evidence="2" id="KW-1185">Reference proteome</keyword>
<dbReference type="InterPro" id="IPR007150">
    <property type="entry name" value="HUS1/Mec3"/>
</dbReference>
<reference evidence="1" key="1">
    <citation type="submission" date="2022-01" db="EMBL/GenBank/DDBJ databases">
        <authorList>
            <person name="King R."/>
        </authorList>
    </citation>
    <scope>NUCLEOTIDE SEQUENCE</scope>
</reference>
<dbReference type="GO" id="GO:0000077">
    <property type="term" value="P:DNA damage checkpoint signaling"/>
    <property type="evidence" value="ECO:0007669"/>
    <property type="project" value="InterPro"/>
</dbReference>
<dbReference type="Proteomes" id="UP001153620">
    <property type="component" value="Chromosome 2"/>
</dbReference>
<evidence type="ECO:0000313" key="2">
    <source>
        <dbReference type="Proteomes" id="UP001153620"/>
    </source>
</evidence>
<dbReference type="Pfam" id="PF04005">
    <property type="entry name" value="Hus1"/>
    <property type="match status" value="1"/>
</dbReference>
<protein>
    <submittedName>
        <fullName evidence="1">Uncharacterized protein</fullName>
    </submittedName>
</protein>
<sequence>MRLKFIINDRDKIKGFVYSIQMLSKHTDRLIFVVKDNLMTVLVEHPTCMWIDIDVLRLFHKYEFDGYIDGDKEEDFIYFDIIASQLLYPLEALLSSEVDYTEISIVKNNVAPFLKVYAKPGSEDNSAVFNSQIPMIIIPKKQWKTVKIPRDLPYDGYCRSPRFPIFRNYIDIYRIFKILKFRIQSNGLALEGGNELASQVLTYFEDVIPRDEYGKRAEKSICAIVDSRRLSGIYHSINILNLMKPRVVCRVKHSKYLLMDFSNGDETIHYKFVMENLEEVVDDDNYKMFEKYRQDGNLF</sequence>